<keyword evidence="10" id="KW-0106">Calcium</keyword>
<reference evidence="18" key="1">
    <citation type="submission" date="2022-03" db="EMBL/GenBank/DDBJ databases">
        <authorList>
            <person name="Alioto T."/>
            <person name="Alioto T."/>
            <person name="Gomez Garrido J."/>
        </authorList>
    </citation>
    <scope>NUCLEOTIDE SEQUENCE</scope>
</reference>
<dbReference type="GO" id="GO:0016020">
    <property type="term" value="C:membrane"/>
    <property type="evidence" value="ECO:0007669"/>
    <property type="project" value="InterPro"/>
</dbReference>
<evidence type="ECO:0000256" key="3">
    <source>
        <dbReference type="ARBA" id="ARBA00022473"/>
    </source>
</evidence>
<comment type="similarity">
    <text evidence="2">Belongs to the nephronectin family.</text>
</comment>
<keyword evidence="3" id="KW-0217">Developmental protein</keyword>
<feature type="domain" description="EGF-like" evidence="16">
    <location>
        <begin position="101"/>
        <end position="140"/>
    </location>
</feature>
<evidence type="ECO:0000259" key="17">
    <source>
        <dbReference type="PROSITE" id="PS50060"/>
    </source>
</evidence>
<keyword evidence="5" id="KW-0272">Extracellular matrix</keyword>
<dbReference type="InterPro" id="IPR009030">
    <property type="entry name" value="Growth_fac_rcpt_cys_sf"/>
</dbReference>
<evidence type="ECO:0000256" key="6">
    <source>
        <dbReference type="ARBA" id="ARBA00022536"/>
    </source>
</evidence>
<evidence type="ECO:0000256" key="1">
    <source>
        <dbReference type="ARBA" id="ARBA00004498"/>
    </source>
</evidence>
<dbReference type="PROSITE" id="PS01187">
    <property type="entry name" value="EGF_CA"/>
    <property type="match status" value="2"/>
</dbReference>
<dbReference type="PROSITE" id="PS00022">
    <property type="entry name" value="EGF_1"/>
    <property type="match status" value="1"/>
</dbReference>
<evidence type="ECO:0000256" key="12">
    <source>
        <dbReference type="ARBA" id="ARBA00023157"/>
    </source>
</evidence>
<organism evidence="18 19">
    <name type="scientific">Pelobates cultripes</name>
    <name type="common">Western spadefoot toad</name>
    <dbReference type="NCBI Taxonomy" id="61616"/>
    <lineage>
        <taxon>Eukaryota</taxon>
        <taxon>Metazoa</taxon>
        <taxon>Chordata</taxon>
        <taxon>Craniata</taxon>
        <taxon>Vertebrata</taxon>
        <taxon>Euteleostomi</taxon>
        <taxon>Amphibia</taxon>
        <taxon>Batrachia</taxon>
        <taxon>Anura</taxon>
        <taxon>Pelobatoidea</taxon>
        <taxon>Pelobatidae</taxon>
        <taxon>Pelobates</taxon>
    </lineage>
</organism>
<keyword evidence="6 13" id="KW-0245">EGF-like domain</keyword>
<dbReference type="FunFam" id="2.10.25.10:FF:000038">
    <property type="entry name" value="Fibrillin 2"/>
    <property type="match status" value="1"/>
</dbReference>
<keyword evidence="8" id="KW-0677">Repeat</keyword>
<dbReference type="GO" id="GO:0005509">
    <property type="term" value="F:calcium ion binding"/>
    <property type="evidence" value="ECO:0007669"/>
    <property type="project" value="InterPro"/>
</dbReference>
<evidence type="ECO:0000256" key="5">
    <source>
        <dbReference type="ARBA" id="ARBA00022530"/>
    </source>
</evidence>
<evidence type="ECO:0000256" key="10">
    <source>
        <dbReference type="ARBA" id="ARBA00022837"/>
    </source>
</evidence>
<evidence type="ECO:0000256" key="4">
    <source>
        <dbReference type="ARBA" id="ARBA00022525"/>
    </source>
</evidence>
<dbReference type="InterPro" id="IPR049883">
    <property type="entry name" value="NOTCH1_EGF-like"/>
</dbReference>
<evidence type="ECO:0000256" key="15">
    <source>
        <dbReference type="SAM" id="SignalP"/>
    </source>
</evidence>
<feature type="domain" description="EGF-like" evidence="16">
    <location>
        <begin position="226"/>
        <end position="266"/>
    </location>
</feature>
<keyword evidence="4" id="KW-0964">Secreted</keyword>
<dbReference type="GO" id="GO:0007155">
    <property type="term" value="P:cell adhesion"/>
    <property type="evidence" value="ECO:0007669"/>
    <property type="project" value="UniProtKB-KW"/>
</dbReference>
<feature type="region of interest" description="Disordered" evidence="14">
    <location>
        <begin position="328"/>
        <end position="363"/>
    </location>
</feature>
<feature type="domain" description="EGF-like" evidence="16">
    <location>
        <begin position="181"/>
        <end position="219"/>
    </location>
</feature>
<comment type="caution">
    <text evidence="13">Lacks conserved residue(s) required for the propagation of feature annotation.</text>
</comment>
<feature type="compositionally biased region" description="Acidic residues" evidence="14">
    <location>
        <begin position="340"/>
        <end position="361"/>
    </location>
</feature>
<feature type="signal peptide" evidence="15">
    <location>
        <begin position="1"/>
        <end position="24"/>
    </location>
</feature>
<dbReference type="EMBL" id="OW240912">
    <property type="protein sequence ID" value="CAH2223115.1"/>
    <property type="molecule type" value="Genomic_DNA"/>
</dbReference>
<keyword evidence="11" id="KW-0130">Cell adhesion</keyword>
<keyword evidence="19" id="KW-1185">Reference proteome</keyword>
<dbReference type="SMART" id="SM00137">
    <property type="entry name" value="MAM"/>
    <property type="match status" value="1"/>
</dbReference>
<feature type="region of interest" description="Disordered" evidence="14">
    <location>
        <begin position="382"/>
        <end position="402"/>
    </location>
</feature>
<dbReference type="InterPro" id="IPR000742">
    <property type="entry name" value="EGF"/>
</dbReference>
<feature type="domain" description="MAM" evidence="17">
    <location>
        <begin position="405"/>
        <end position="550"/>
    </location>
</feature>
<dbReference type="PANTHER" id="PTHR24050">
    <property type="entry name" value="PA14 DOMAIN-CONTAINING PROTEIN"/>
    <property type="match status" value="1"/>
</dbReference>
<dbReference type="InterPro" id="IPR001881">
    <property type="entry name" value="EGF-like_Ca-bd_dom"/>
</dbReference>
<dbReference type="PROSITE" id="PS50026">
    <property type="entry name" value="EGF_3"/>
    <property type="match status" value="3"/>
</dbReference>
<dbReference type="PROSITE" id="PS50060">
    <property type="entry name" value="MAM_2"/>
    <property type="match status" value="1"/>
</dbReference>
<evidence type="ECO:0000256" key="7">
    <source>
        <dbReference type="ARBA" id="ARBA00022729"/>
    </source>
</evidence>
<evidence type="ECO:0000313" key="19">
    <source>
        <dbReference type="Proteomes" id="UP001295444"/>
    </source>
</evidence>
<dbReference type="InterPro" id="IPR000998">
    <property type="entry name" value="MAM_dom"/>
</dbReference>
<dbReference type="FunFam" id="2.10.25.10:FF:000476">
    <property type="entry name" value="nephronectin isoform X1"/>
    <property type="match status" value="1"/>
</dbReference>
<dbReference type="SUPFAM" id="SSF49899">
    <property type="entry name" value="Concanavalin A-like lectins/glucanases"/>
    <property type="match status" value="1"/>
</dbReference>
<keyword evidence="7 15" id="KW-0732">Signal</keyword>
<dbReference type="Pfam" id="PF07645">
    <property type="entry name" value="EGF_CA"/>
    <property type="match status" value="2"/>
</dbReference>
<dbReference type="InterPro" id="IPR024731">
    <property type="entry name" value="NELL2-like_EGF"/>
</dbReference>
<evidence type="ECO:0000256" key="8">
    <source>
        <dbReference type="ARBA" id="ARBA00022737"/>
    </source>
</evidence>
<dbReference type="GO" id="GO:0030154">
    <property type="term" value="P:cell differentiation"/>
    <property type="evidence" value="ECO:0007669"/>
    <property type="project" value="UniProtKB-KW"/>
</dbReference>
<dbReference type="PROSITE" id="PS00010">
    <property type="entry name" value="ASX_HYDROXYL"/>
    <property type="match status" value="3"/>
</dbReference>
<evidence type="ECO:0000313" key="18">
    <source>
        <dbReference type="EMBL" id="CAH2223117.1"/>
    </source>
</evidence>
<comment type="subcellular location">
    <subcellularLocation>
        <location evidence="1">Secreted</location>
        <location evidence="1">Extracellular space</location>
        <location evidence="1">Extracellular matrix</location>
    </subcellularLocation>
</comment>
<evidence type="ECO:0000256" key="14">
    <source>
        <dbReference type="SAM" id="MobiDB-lite"/>
    </source>
</evidence>
<dbReference type="Gene3D" id="2.10.25.10">
    <property type="entry name" value="Laminin"/>
    <property type="match status" value="5"/>
</dbReference>
<sequence length="551" mass="61751">MLGSDMLLLLWLTMCSVYLSPAAGRFADPARSRIHRQLVSSPNTLGLCRYGARTECCYGWTRNSKGQCEAVCEEGCKHGECTGPNKCKCLPGFTGKTCNQDMNECGLKPRPCEHRCMNTYGSYKCYCLNGYMLMPDGSCSNSRTCAVANCQYGCEEVKGEVRCLCPSSGLQLGPNGRNCIDIDECALGKVTCPFNRRCVNTFGSYYCKCQHGFELKYVNGRYDCIDINECLMNTHKCSVHADCLNTPGSFMCRCKQGYKGSGHDCSAIPDKTVKESPRIVGSAKDTIKKLLAYKNSLKRNEEIKNLIPEVVLTVPPKTRLQPFDYEDGIYIGGNNHEEEREFNEEEDDEDDEEELEEEDGLENLIDQERVYRGDVFVPQVKREAVSDPHSGKEKGSRRKSEDVSIDCSFHQGTCNWIQDTKDDFDWKQVDYSNGGHYMAVSAKIGQKKDIGRLKLPLEGLKPDSKYCLLFTYRIAGEKVGKLRAYIDDSSNPVWEESRNKGEGWRTAKTEIKTATSRSTSQIIFEAERGKGRAGEMGLDKVYIISGSCSED</sequence>
<gene>
    <name evidence="18" type="ORF">PECUL_23A053150</name>
</gene>
<dbReference type="InterPro" id="IPR018097">
    <property type="entry name" value="EGF_Ca-bd_CS"/>
</dbReference>
<dbReference type="SMART" id="SM00179">
    <property type="entry name" value="EGF_CA"/>
    <property type="match status" value="3"/>
</dbReference>
<evidence type="ECO:0000256" key="11">
    <source>
        <dbReference type="ARBA" id="ARBA00022889"/>
    </source>
</evidence>
<evidence type="ECO:0000259" key="16">
    <source>
        <dbReference type="PROSITE" id="PS50026"/>
    </source>
</evidence>
<protein>
    <submittedName>
        <fullName evidence="18">Epidermal growth factor 6 isoform X1</fullName>
    </submittedName>
</protein>
<evidence type="ECO:0000256" key="9">
    <source>
        <dbReference type="ARBA" id="ARBA00022782"/>
    </source>
</evidence>
<dbReference type="PROSITE" id="PS01186">
    <property type="entry name" value="EGF_2"/>
    <property type="match status" value="3"/>
</dbReference>
<dbReference type="Proteomes" id="UP001295444">
    <property type="component" value="Chromosome 01"/>
</dbReference>
<keyword evidence="12" id="KW-1015">Disulfide bond</keyword>
<dbReference type="InterPro" id="IPR052235">
    <property type="entry name" value="Nephronectin_domain"/>
</dbReference>
<accession>A0AAD1R4K7</accession>
<evidence type="ECO:0000256" key="2">
    <source>
        <dbReference type="ARBA" id="ARBA00009738"/>
    </source>
</evidence>
<dbReference type="AlphaFoldDB" id="A0AAD1R4K7"/>
<dbReference type="PRINTS" id="PR00020">
    <property type="entry name" value="MAMDOMAIN"/>
</dbReference>
<evidence type="ECO:0000256" key="13">
    <source>
        <dbReference type="PROSITE-ProRule" id="PRU00076"/>
    </source>
</evidence>
<proteinExistence type="inferred from homology"/>
<dbReference type="CDD" id="cd06263">
    <property type="entry name" value="MAM"/>
    <property type="match status" value="1"/>
</dbReference>
<feature type="chain" id="PRO_5042440405" evidence="15">
    <location>
        <begin position="25"/>
        <end position="551"/>
    </location>
</feature>
<dbReference type="Gene3D" id="2.60.120.200">
    <property type="match status" value="1"/>
</dbReference>
<dbReference type="SMART" id="SM00181">
    <property type="entry name" value="EGF"/>
    <property type="match status" value="5"/>
</dbReference>
<dbReference type="FunFam" id="2.10.25.10:FF:000187">
    <property type="entry name" value="nephronectin isoform X1"/>
    <property type="match status" value="1"/>
</dbReference>
<name>A0AAD1R4K7_PELCU</name>
<dbReference type="CDD" id="cd00054">
    <property type="entry name" value="EGF_CA"/>
    <property type="match status" value="2"/>
</dbReference>
<dbReference type="InterPro" id="IPR013320">
    <property type="entry name" value="ConA-like_dom_sf"/>
</dbReference>
<keyword evidence="9" id="KW-0221">Differentiation</keyword>
<dbReference type="EMBL" id="OW240912">
    <property type="protein sequence ID" value="CAH2223117.1"/>
    <property type="molecule type" value="Genomic_DNA"/>
</dbReference>
<dbReference type="InterPro" id="IPR000152">
    <property type="entry name" value="EGF-type_Asp/Asn_hydroxyl_site"/>
</dbReference>
<dbReference type="PANTHER" id="PTHR24050:SF24">
    <property type="entry name" value="EPIDERMAL GROWTH FACTOR-LIKE PROTEIN 6"/>
    <property type="match status" value="1"/>
</dbReference>
<dbReference type="SUPFAM" id="SSF57184">
    <property type="entry name" value="Growth factor receptor domain"/>
    <property type="match status" value="2"/>
</dbReference>
<dbReference type="Pfam" id="PF12947">
    <property type="entry name" value="EGF_3"/>
    <property type="match status" value="1"/>
</dbReference>
<dbReference type="Pfam" id="PF00629">
    <property type="entry name" value="MAM"/>
    <property type="match status" value="1"/>
</dbReference>